<evidence type="ECO:0000313" key="4">
    <source>
        <dbReference type="Proteomes" id="UP000518752"/>
    </source>
</evidence>
<feature type="compositionally biased region" description="Basic and acidic residues" evidence="1">
    <location>
        <begin position="330"/>
        <end position="340"/>
    </location>
</feature>
<evidence type="ECO:0000256" key="1">
    <source>
        <dbReference type="SAM" id="MobiDB-lite"/>
    </source>
</evidence>
<dbReference type="PANTHER" id="PTHR42024">
    <property type="entry name" value="AMINO ACID PERMEASE_ SLC12A DOMAIN-CONTAINING PROTEIN"/>
    <property type="match status" value="1"/>
</dbReference>
<gene>
    <name evidence="3" type="ORF">D9757_003770</name>
</gene>
<feature type="region of interest" description="Disordered" evidence="1">
    <location>
        <begin position="283"/>
        <end position="340"/>
    </location>
</feature>
<organism evidence="3 4">
    <name type="scientific">Collybiopsis confluens</name>
    <dbReference type="NCBI Taxonomy" id="2823264"/>
    <lineage>
        <taxon>Eukaryota</taxon>
        <taxon>Fungi</taxon>
        <taxon>Dikarya</taxon>
        <taxon>Basidiomycota</taxon>
        <taxon>Agaricomycotina</taxon>
        <taxon>Agaricomycetes</taxon>
        <taxon>Agaricomycetidae</taxon>
        <taxon>Agaricales</taxon>
        <taxon>Marasmiineae</taxon>
        <taxon>Omphalotaceae</taxon>
        <taxon>Collybiopsis</taxon>
    </lineage>
</organism>
<evidence type="ECO:0000256" key="2">
    <source>
        <dbReference type="SAM" id="Phobius"/>
    </source>
</evidence>
<reference evidence="3 4" key="1">
    <citation type="journal article" date="2020" name="ISME J.">
        <title>Uncovering the hidden diversity of litter-decomposition mechanisms in mushroom-forming fungi.</title>
        <authorList>
            <person name="Floudas D."/>
            <person name="Bentzer J."/>
            <person name="Ahren D."/>
            <person name="Johansson T."/>
            <person name="Persson P."/>
            <person name="Tunlid A."/>
        </authorList>
    </citation>
    <scope>NUCLEOTIDE SEQUENCE [LARGE SCALE GENOMIC DNA]</scope>
    <source>
        <strain evidence="3 4">CBS 406.79</strain>
    </source>
</reference>
<feature type="transmembrane region" description="Helical" evidence="2">
    <location>
        <begin position="100"/>
        <end position="125"/>
    </location>
</feature>
<name>A0A8H5HUZ5_9AGAR</name>
<proteinExistence type="predicted"/>
<dbReference type="EMBL" id="JAACJN010000017">
    <property type="protein sequence ID" value="KAF5390061.1"/>
    <property type="molecule type" value="Genomic_DNA"/>
</dbReference>
<dbReference type="PANTHER" id="PTHR42024:SF1">
    <property type="entry name" value="AMINO ACID PERMEASE_ SLC12A DOMAIN-CONTAINING PROTEIN"/>
    <property type="match status" value="1"/>
</dbReference>
<feature type="transmembrane region" description="Helical" evidence="2">
    <location>
        <begin position="132"/>
        <end position="152"/>
    </location>
</feature>
<keyword evidence="2" id="KW-1133">Transmembrane helix</keyword>
<keyword evidence="4" id="KW-1185">Reference proteome</keyword>
<sequence>MHDDSQSDTLTLPDLQFSYNKFYVALYISFLLVCNVLIPCLLFYLLQTFTKITTKELIGISSAVLGLSSCFDAPFRLLRLVRHRQQYGPLGTDVWWHLDFVMWAYTFALLIFAFPLAIAPAIAFYNFFLMSTMMLVGPIGVVFLFSLIAQHYRWPLPVRCSSEPAGSIMKPAVFYCIEDVGAVDFMHGRTFRQRVHTRYDASPPFRQLMTDLTIYWVFACAVYCGVTAAVTWGASLNFAFGWVLGQLFIWAFVSFLGCRWLVHRGLTRERVYWEHRGRTLFKETTGPGGIHEGGVENQPAPKRTKSAPGTANRPILQKPMPTSKSLDSPPKGKIERTEVV</sequence>
<feature type="transmembrane region" description="Helical" evidence="2">
    <location>
        <begin position="22"/>
        <end position="45"/>
    </location>
</feature>
<keyword evidence="2" id="KW-0812">Transmembrane</keyword>
<feature type="transmembrane region" description="Helical" evidence="2">
    <location>
        <begin position="212"/>
        <end position="234"/>
    </location>
</feature>
<dbReference type="AlphaFoldDB" id="A0A8H5HUZ5"/>
<dbReference type="OrthoDB" id="4838853at2759"/>
<accession>A0A8H5HUZ5</accession>
<keyword evidence="2" id="KW-0472">Membrane</keyword>
<comment type="caution">
    <text evidence="3">The sequence shown here is derived from an EMBL/GenBank/DDBJ whole genome shotgun (WGS) entry which is preliminary data.</text>
</comment>
<protein>
    <submittedName>
        <fullName evidence="3">Uncharacterized protein</fullName>
    </submittedName>
</protein>
<feature type="transmembrane region" description="Helical" evidence="2">
    <location>
        <begin position="240"/>
        <end position="262"/>
    </location>
</feature>
<dbReference type="Proteomes" id="UP000518752">
    <property type="component" value="Unassembled WGS sequence"/>
</dbReference>
<evidence type="ECO:0000313" key="3">
    <source>
        <dbReference type="EMBL" id="KAF5390061.1"/>
    </source>
</evidence>